<feature type="compositionally biased region" description="Low complexity" evidence="2">
    <location>
        <begin position="230"/>
        <end position="256"/>
    </location>
</feature>
<evidence type="ECO:0000259" key="3">
    <source>
        <dbReference type="PROSITE" id="PS50888"/>
    </source>
</evidence>
<dbReference type="EMBL" id="JAGMWT010000034">
    <property type="protein sequence ID" value="KAH7109055.1"/>
    <property type="molecule type" value="Genomic_DNA"/>
</dbReference>
<accession>A0A9P9I732</accession>
<organism evidence="4 5">
    <name type="scientific">Dendryphion nanum</name>
    <dbReference type="NCBI Taxonomy" id="256645"/>
    <lineage>
        <taxon>Eukaryota</taxon>
        <taxon>Fungi</taxon>
        <taxon>Dikarya</taxon>
        <taxon>Ascomycota</taxon>
        <taxon>Pezizomycotina</taxon>
        <taxon>Dothideomycetes</taxon>
        <taxon>Pleosporomycetidae</taxon>
        <taxon>Pleosporales</taxon>
        <taxon>Torulaceae</taxon>
        <taxon>Dendryphion</taxon>
    </lineage>
</organism>
<gene>
    <name evidence="4" type="ORF">B0J11DRAFT_238371</name>
</gene>
<dbReference type="SMART" id="SM00353">
    <property type="entry name" value="HLH"/>
    <property type="match status" value="1"/>
</dbReference>
<protein>
    <recommendedName>
        <fullName evidence="3">BHLH domain-containing protein</fullName>
    </recommendedName>
</protein>
<proteinExistence type="predicted"/>
<dbReference type="CDD" id="cd11392">
    <property type="entry name" value="bHLH_ScPHO4_like"/>
    <property type="match status" value="1"/>
</dbReference>
<dbReference type="OrthoDB" id="5344169at2759"/>
<keyword evidence="1" id="KW-0175">Coiled coil</keyword>
<feature type="compositionally biased region" description="Low complexity" evidence="2">
    <location>
        <begin position="84"/>
        <end position="108"/>
    </location>
</feature>
<name>A0A9P9I732_9PLEO</name>
<dbReference type="InterPro" id="IPR036638">
    <property type="entry name" value="HLH_DNA-bd_sf"/>
</dbReference>
<feature type="compositionally biased region" description="Low complexity" evidence="2">
    <location>
        <begin position="348"/>
        <end position="359"/>
    </location>
</feature>
<dbReference type="AlphaFoldDB" id="A0A9P9I732"/>
<feature type="region of interest" description="Disordered" evidence="2">
    <location>
        <begin position="229"/>
        <end position="515"/>
    </location>
</feature>
<sequence length="699" mass="75926">MNDASGSTWTGDHFDPMNAPGDHDFANLIDFENIDLDFSLDYTNAPGNHDHDASQQLSDLADSLHFSPQVSQEQHRRDGGVAVQQQHQQHQLHQQHHNQQQQQQQQQQSMPGGIPHHSTDFFDFSLPSQYGQHGAPAFSQPQDLYRPHAHVPPTPNSVEMHGDPTRYLQQQMENQQAMFDPRYQLRKEDASFTPLVSPAVTPHEVRYQLSDFTTVPGAYFSPLTSPALNAQSHHQAQPHPSHASQYTTSGSSTGTSPVDVEMDLGEAAMPQSQPEPGRKLRSNKRAAPRSTNSSARVRQSPIVKPGRRKATVSSLIPPKEVSELVEEAQRSKSRPSSSGLEVPRSCDSSELSSVSPEPLTEMGPPPKPGSVSNSPAIFAQSNKQNGPELSPATPASLMRLQKSPSFGVPSDVPPPLDDLLLPEASLERPPLSRLDTTLHDDDQSTPRMHARKTPKITPLSTPSGPVALSGRPSPMLSAVASPTSPAFFSSGGKRLEPKTARNTKKRNSVSSTLVSPALRPKISPSIKPLLPDGGAGTSDDTHAMLLASKSNYQNILDGTTVPGVVYPTSLSTNLTSKRTSHKIAEQGRRNRINTALQEMQALLPSPRIAAMEAKSPELSSAAQSNNSKAAKVESAIEYIRELQKECSDKDKLLNQKDTEMEALRKELAALRGDRNEVMAVAEVKTDSSQSSTPSTENAT</sequence>
<dbReference type="InterPro" id="IPR011598">
    <property type="entry name" value="bHLH_dom"/>
</dbReference>
<feature type="coiled-coil region" evidence="1">
    <location>
        <begin position="639"/>
        <end position="680"/>
    </location>
</feature>
<dbReference type="Proteomes" id="UP000700596">
    <property type="component" value="Unassembled WGS sequence"/>
</dbReference>
<reference evidence="4" key="1">
    <citation type="journal article" date="2021" name="Nat. Commun.">
        <title>Genetic determinants of endophytism in the Arabidopsis root mycobiome.</title>
        <authorList>
            <person name="Mesny F."/>
            <person name="Miyauchi S."/>
            <person name="Thiergart T."/>
            <person name="Pickel B."/>
            <person name="Atanasova L."/>
            <person name="Karlsson M."/>
            <person name="Huettel B."/>
            <person name="Barry K.W."/>
            <person name="Haridas S."/>
            <person name="Chen C."/>
            <person name="Bauer D."/>
            <person name="Andreopoulos W."/>
            <person name="Pangilinan J."/>
            <person name="LaButti K."/>
            <person name="Riley R."/>
            <person name="Lipzen A."/>
            <person name="Clum A."/>
            <person name="Drula E."/>
            <person name="Henrissat B."/>
            <person name="Kohler A."/>
            <person name="Grigoriev I.V."/>
            <person name="Martin F.M."/>
            <person name="Hacquard S."/>
        </authorList>
    </citation>
    <scope>NUCLEOTIDE SEQUENCE</scope>
    <source>
        <strain evidence="4">MPI-CAGE-CH-0243</strain>
    </source>
</reference>
<feature type="region of interest" description="Disordered" evidence="2">
    <location>
        <begin position="67"/>
        <end position="162"/>
    </location>
</feature>
<dbReference type="Pfam" id="PF00010">
    <property type="entry name" value="HLH"/>
    <property type="match status" value="1"/>
</dbReference>
<dbReference type="GO" id="GO:0046983">
    <property type="term" value="F:protein dimerization activity"/>
    <property type="evidence" value="ECO:0007669"/>
    <property type="project" value="InterPro"/>
</dbReference>
<feature type="domain" description="BHLH" evidence="3">
    <location>
        <begin position="576"/>
        <end position="642"/>
    </location>
</feature>
<evidence type="ECO:0000313" key="4">
    <source>
        <dbReference type="EMBL" id="KAH7109055.1"/>
    </source>
</evidence>
<evidence type="ECO:0000256" key="1">
    <source>
        <dbReference type="SAM" id="Coils"/>
    </source>
</evidence>
<evidence type="ECO:0000256" key="2">
    <source>
        <dbReference type="SAM" id="MobiDB-lite"/>
    </source>
</evidence>
<keyword evidence="5" id="KW-1185">Reference proteome</keyword>
<evidence type="ECO:0000313" key="5">
    <source>
        <dbReference type="Proteomes" id="UP000700596"/>
    </source>
</evidence>
<dbReference type="PROSITE" id="PS50888">
    <property type="entry name" value="BHLH"/>
    <property type="match status" value="1"/>
</dbReference>
<comment type="caution">
    <text evidence="4">The sequence shown here is derived from an EMBL/GenBank/DDBJ whole genome shotgun (WGS) entry which is preliminary data.</text>
</comment>
<dbReference type="SUPFAM" id="SSF47459">
    <property type="entry name" value="HLH, helix-loop-helix DNA-binding domain"/>
    <property type="match status" value="1"/>
</dbReference>
<dbReference type="Gene3D" id="4.10.280.10">
    <property type="entry name" value="Helix-loop-helix DNA-binding domain"/>
    <property type="match status" value="1"/>
</dbReference>
<feature type="compositionally biased region" description="Polar residues" evidence="2">
    <location>
        <begin position="370"/>
        <end position="387"/>
    </location>
</feature>